<dbReference type="PANTHER" id="PTHR43153:SF1">
    <property type="entry name" value="ELECTRON TRANSFER FLAVOPROTEIN SUBUNIT ALPHA, MITOCHONDRIAL"/>
    <property type="match status" value="1"/>
</dbReference>
<sequence length="333" mass="36639">MSQEYSGIMIYAEVHDGVIHPVTFELLGKARELAEKKGTKVLASIAGYKVKELAQELILRGADIVYLVDDERLKSLDVMAHRDAVLKIIQKAMPEAVLFGATNTGRTLAPRISSYLRTGLTADCTDLFIDEKGNLVQVRPAFSGNIFAHIVTKTRPVMSTVRYRTFKPAERDPGRKGEVIELELGNLGETGYRVLRKMEREKVNISEAEVIVAVGRGLKKKEDLQIVKELASLIGATIGASRPLVDDDWISRDHQVGFSGNIVKPKIYIALGISGSPQHVVGMKDSGTVISINIDQNAPIGEYSDYLIVGDLYEVIPKLIEQIKKIKEGNSPS</sequence>
<dbReference type="SUPFAM" id="SSF52402">
    <property type="entry name" value="Adenine nucleotide alpha hydrolases-like"/>
    <property type="match status" value="1"/>
</dbReference>
<dbReference type="PIRSF" id="PIRSF000089">
    <property type="entry name" value="Electra_flavoP_a"/>
    <property type="match status" value="1"/>
</dbReference>
<dbReference type="EMBL" id="DTLS01000086">
    <property type="protein sequence ID" value="HGZ60207.1"/>
    <property type="molecule type" value="Genomic_DNA"/>
</dbReference>
<dbReference type="AlphaFoldDB" id="A0A7J3SL08"/>
<dbReference type="CDD" id="cd01715">
    <property type="entry name" value="ETF_alpha"/>
    <property type="match status" value="1"/>
</dbReference>
<evidence type="ECO:0000313" key="5">
    <source>
        <dbReference type="EMBL" id="HGZ60207.1"/>
    </source>
</evidence>
<dbReference type="InterPro" id="IPR033947">
    <property type="entry name" value="ETF_alpha_N"/>
</dbReference>
<dbReference type="InterPro" id="IPR014730">
    <property type="entry name" value="ETF_a/b_N"/>
</dbReference>
<proteinExistence type="inferred from homology"/>
<feature type="domain" description="Electron transfer flavoprotein alpha/beta-subunit N-terminal" evidence="4">
    <location>
        <begin position="8"/>
        <end position="194"/>
    </location>
</feature>
<dbReference type="InterPro" id="IPR014729">
    <property type="entry name" value="Rossmann-like_a/b/a_fold"/>
</dbReference>
<dbReference type="Gene3D" id="3.40.50.620">
    <property type="entry name" value="HUPs"/>
    <property type="match status" value="1"/>
</dbReference>
<dbReference type="InterPro" id="IPR001308">
    <property type="entry name" value="ETF_a/FixB"/>
</dbReference>
<keyword evidence="3" id="KW-0285">Flavoprotein</keyword>
<keyword evidence="2" id="KW-0813">Transport</keyword>
<dbReference type="Gene3D" id="3.40.50.1220">
    <property type="entry name" value="TPP-binding domain"/>
    <property type="match status" value="1"/>
</dbReference>
<dbReference type="FunFam" id="3.40.50.1220:FF:000004">
    <property type="entry name" value="Electron transfer flavoprotein"/>
    <property type="match status" value="1"/>
</dbReference>
<comment type="similarity">
    <text evidence="1">Belongs to the ETF alpha-subunit/FixB family.</text>
</comment>
<name>A0A7J3SL08_9CREN</name>
<protein>
    <submittedName>
        <fullName evidence="5">Electron transfer flavoprotein subunit alpha/FixB family protein</fullName>
    </submittedName>
</protein>
<dbReference type="GO" id="GO:0050660">
    <property type="term" value="F:flavin adenine dinucleotide binding"/>
    <property type="evidence" value="ECO:0007669"/>
    <property type="project" value="InterPro"/>
</dbReference>
<dbReference type="SUPFAM" id="SSF52467">
    <property type="entry name" value="DHS-like NAD/FAD-binding domain"/>
    <property type="match status" value="1"/>
</dbReference>
<dbReference type="PANTHER" id="PTHR43153">
    <property type="entry name" value="ELECTRON TRANSFER FLAVOPROTEIN ALPHA"/>
    <property type="match status" value="1"/>
</dbReference>
<reference evidence="5" key="1">
    <citation type="journal article" date="2020" name="mSystems">
        <title>Genome- and Community-Level Interaction Insights into Carbon Utilization and Element Cycling Functions of Hydrothermarchaeota in Hydrothermal Sediment.</title>
        <authorList>
            <person name="Zhou Z."/>
            <person name="Liu Y."/>
            <person name="Xu W."/>
            <person name="Pan J."/>
            <person name="Luo Z.H."/>
            <person name="Li M."/>
        </authorList>
    </citation>
    <scope>NUCLEOTIDE SEQUENCE [LARGE SCALE GENOMIC DNA]</scope>
    <source>
        <strain evidence="5">SpSt-885</strain>
    </source>
</reference>
<accession>A0A7J3SL08</accession>
<evidence type="ECO:0000256" key="2">
    <source>
        <dbReference type="ARBA" id="ARBA00022448"/>
    </source>
</evidence>
<gene>
    <name evidence="5" type="ORF">ENW83_03250</name>
</gene>
<evidence type="ECO:0000256" key="3">
    <source>
        <dbReference type="ARBA" id="ARBA00022630"/>
    </source>
</evidence>
<dbReference type="InterPro" id="IPR014731">
    <property type="entry name" value="ETF_asu_C"/>
</dbReference>
<dbReference type="Pfam" id="PF00766">
    <property type="entry name" value="ETF_alpha"/>
    <property type="match status" value="1"/>
</dbReference>
<dbReference type="GO" id="GO:0009055">
    <property type="term" value="F:electron transfer activity"/>
    <property type="evidence" value="ECO:0007669"/>
    <property type="project" value="InterPro"/>
</dbReference>
<dbReference type="Pfam" id="PF01012">
    <property type="entry name" value="ETF"/>
    <property type="match status" value="1"/>
</dbReference>
<comment type="caution">
    <text evidence="5">The sequence shown here is derived from an EMBL/GenBank/DDBJ whole genome shotgun (WGS) entry which is preliminary data.</text>
</comment>
<evidence type="ECO:0000259" key="4">
    <source>
        <dbReference type="SMART" id="SM00893"/>
    </source>
</evidence>
<dbReference type="SMART" id="SM00893">
    <property type="entry name" value="ETF"/>
    <property type="match status" value="1"/>
</dbReference>
<evidence type="ECO:0000256" key="1">
    <source>
        <dbReference type="ARBA" id="ARBA00005817"/>
    </source>
</evidence>
<organism evidence="5">
    <name type="scientific">Fervidicoccus fontis</name>
    <dbReference type="NCBI Taxonomy" id="683846"/>
    <lineage>
        <taxon>Archaea</taxon>
        <taxon>Thermoproteota</taxon>
        <taxon>Thermoprotei</taxon>
        <taxon>Fervidicoccales</taxon>
        <taxon>Fervidicoccaceae</taxon>
        <taxon>Fervidicoccus</taxon>
    </lineage>
</organism>
<dbReference type="GO" id="GO:0033539">
    <property type="term" value="P:fatty acid beta-oxidation using acyl-CoA dehydrogenase"/>
    <property type="evidence" value="ECO:0007669"/>
    <property type="project" value="TreeGrafter"/>
</dbReference>
<dbReference type="InterPro" id="IPR029035">
    <property type="entry name" value="DHS-like_NAD/FAD-binding_dom"/>
</dbReference>